<dbReference type="AlphaFoldDB" id="A0A2P5YUU5"/>
<evidence type="ECO:0000313" key="2">
    <source>
        <dbReference type="Proteomes" id="UP000239757"/>
    </source>
</evidence>
<dbReference type="EMBL" id="KZ662772">
    <property type="protein sequence ID" value="PPS19344.1"/>
    <property type="molecule type" value="Genomic_DNA"/>
</dbReference>
<accession>A0A2P5YUU5</accession>
<reference evidence="1 2" key="1">
    <citation type="submission" date="2015-01" db="EMBL/GenBank/DDBJ databases">
        <title>Genome of allotetraploid Gossypium barbadense reveals genomic plasticity and fiber elongation in cotton evolution.</title>
        <authorList>
            <person name="Chen X."/>
            <person name="Liu X."/>
            <person name="Zhao B."/>
            <person name="Zheng H."/>
            <person name="Hu Y."/>
            <person name="Lu G."/>
            <person name="Yang C."/>
            <person name="Chen J."/>
            <person name="Shan C."/>
            <person name="Zhang L."/>
            <person name="Zhou Y."/>
            <person name="Wang L."/>
            <person name="Guo W."/>
            <person name="Bai Y."/>
            <person name="Ruan J."/>
            <person name="Shangguan X."/>
            <person name="Mao Y."/>
            <person name="Jiang J."/>
            <person name="Zhu Y."/>
            <person name="Lei J."/>
            <person name="Kang H."/>
            <person name="Chen S."/>
            <person name="He X."/>
            <person name="Wang R."/>
            <person name="Wang Y."/>
            <person name="Chen J."/>
            <person name="Wang L."/>
            <person name="Yu S."/>
            <person name="Wang B."/>
            <person name="Wei J."/>
            <person name="Song S."/>
            <person name="Lu X."/>
            <person name="Gao Z."/>
            <person name="Gu W."/>
            <person name="Deng X."/>
            <person name="Ma D."/>
            <person name="Wang S."/>
            <person name="Liang W."/>
            <person name="Fang L."/>
            <person name="Cai C."/>
            <person name="Zhu X."/>
            <person name="Zhou B."/>
            <person name="Zhang Y."/>
            <person name="Chen Z."/>
            <person name="Xu S."/>
            <person name="Zhu R."/>
            <person name="Wang S."/>
            <person name="Zhang T."/>
            <person name="Zhao G."/>
        </authorList>
    </citation>
    <scope>NUCLEOTIDE SEQUENCE [LARGE SCALE GENOMIC DNA]</scope>
    <source>
        <strain evidence="2">cv. Xinhai21</strain>
        <tissue evidence="1">Leaf</tissue>
    </source>
</reference>
<gene>
    <name evidence="1" type="ORF">GOBAR_AA01230</name>
</gene>
<proteinExistence type="predicted"/>
<name>A0A2P5YUU5_GOSBA</name>
<organism evidence="1 2">
    <name type="scientific">Gossypium barbadense</name>
    <name type="common">Sea Island cotton</name>
    <name type="synonym">Hibiscus barbadensis</name>
    <dbReference type="NCBI Taxonomy" id="3634"/>
    <lineage>
        <taxon>Eukaryota</taxon>
        <taxon>Viridiplantae</taxon>
        <taxon>Streptophyta</taxon>
        <taxon>Embryophyta</taxon>
        <taxon>Tracheophyta</taxon>
        <taxon>Spermatophyta</taxon>
        <taxon>Magnoliopsida</taxon>
        <taxon>eudicotyledons</taxon>
        <taxon>Gunneridae</taxon>
        <taxon>Pentapetalae</taxon>
        <taxon>rosids</taxon>
        <taxon>malvids</taxon>
        <taxon>Malvales</taxon>
        <taxon>Malvaceae</taxon>
        <taxon>Malvoideae</taxon>
        <taxon>Gossypium</taxon>
    </lineage>
</organism>
<sequence>MEEANVIPAYYCGFPGALRTSWFNDNSDIRFFGCKNYGVRRCCFFSWFDSPMSLPSRVVIVGLLRKIKTLDRERRKEWIIWIVSLLMDNGIMVVLEAWTRLIPLHTSVVHVFDIDTHRTCPDTYRTCRNMFLIMASQSGNGSVGSSNNVINASVSQDDIGNTPLWRYVTKLPKIVEEGKNVSFVCNFCSATFKGSYSRVKAHLLKLNGQGIRVCPKVALQHLAEMQKIVEDAKLKLQPKIVQLPPSSQTLASSFGPTQPHFKGII</sequence>
<protein>
    <recommendedName>
        <fullName evidence="3">BED-type domain-containing protein</fullName>
    </recommendedName>
</protein>
<evidence type="ECO:0000313" key="1">
    <source>
        <dbReference type="EMBL" id="PPS19344.1"/>
    </source>
</evidence>
<evidence type="ECO:0008006" key="3">
    <source>
        <dbReference type="Google" id="ProtNLM"/>
    </source>
</evidence>
<dbReference type="OrthoDB" id="967281at2759"/>
<dbReference type="Proteomes" id="UP000239757">
    <property type="component" value="Unassembled WGS sequence"/>
</dbReference>